<name>A0A923G778_9PSED</name>
<organism evidence="7">
    <name type="scientific">Pseudomonas peradeniyensis</name>
    <dbReference type="NCBI Taxonomy" id="2745488"/>
    <lineage>
        <taxon>Bacteria</taxon>
        <taxon>Pseudomonadati</taxon>
        <taxon>Pseudomonadota</taxon>
        <taxon>Gammaproteobacteria</taxon>
        <taxon>Pseudomonadales</taxon>
        <taxon>Pseudomonadaceae</taxon>
        <taxon>Pseudomonas</taxon>
    </lineage>
</organism>
<dbReference type="RefSeq" id="WP_186732612.1">
    <property type="nucleotide sequence ID" value="NZ_JABWRJ020000001.1"/>
</dbReference>
<protein>
    <submittedName>
        <fullName evidence="7">Helix-turn-helix domain-containing protein</fullName>
    </submittedName>
</protein>
<sequence length="346" mass="38132">MDIHVTQAERTSTAPRDTQLPILHITTDHFRAWRLAADVLFSTAASTGDAFAVSLEVFHFQRFLLCRGYLEGARYDRDAHRLGGCDLDHYVLHLPLQRGLAAGNGIRVRARDVVVLDLTQPAAFAMAGGEGLSLVIPRTALAHPTWQLHGLRLGRESTMGRLLASLLLSLATAAPQLTQEQLVHLGQPLVGVIGACLISAAACSQVKAMPTQGDLGRRARSYIERNLQRNDLTPTLLAKAMGTSRSQLYRAFERFGGVRHYLLQRRLRRYLQALGEPGNAGRRIGDLAYDHGFTDEAHLRKVFRKAFGLSPRAARTALQRGELACADARVGEPPSMARWLRELASH</sequence>
<dbReference type="EMBL" id="JABWRJ010000006">
    <property type="protein sequence ID" value="MBC3445560.1"/>
    <property type="molecule type" value="Genomic_DNA"/>
</dbReference>
<dbReference type="InterPro" id="IPR018060">
    <property type="entry name" value="HTH_AraC"/>
</dbReference>
<feature type="domain" description="HTH araC/xylS-type" evidence="6">
    <location>
        <begin position="217"/>
        <end position="317"/>
    </location>
</feature>
<dbReference type="GO" id="GO:0003700">
    <property type="term" value="F:DNA-binding transcription factor activity"/>
    <property type="evidence" value="ECO:0007669"/>
    <property type="project" value="InterPro"/>
</dbReference>
<keyword evidence="1" id="KW-0805">Transcription regulation</keyword>
<evidence type="ECO:0000256" key="2">
    <source>
        <dbReference type="ARBA" id="ARBA00023125"/>
    </source>
</evidence>
<dbReference type="InterPro" id="IPR050204">
    <property type="entry name" value="AraC_XylS_family_regulators"/>
</dbReference>
<proteinExistence type="predicted"/>
<evidence type="ECO:0000256" key="1">
    <source>
        <dbReference type="ARBA" id="ARBA00023015"/>
    </source>
</evidence>
<evidence type="ECO:0000256" key="4">
    <source>
        <dbReference type="ARBA" id="ARBA00023163"/>
    </source>
</evidence>
<dbReference type="InterPro" id="IPR009057">
    <property type="entry name" value="Homeodomain-like_sf"/>
</dbReference>
<evidence type="ECO:0000259" key="6">
    <source>
        <dbReference type="PROSITE" id="PS01124"/>
    </source>
</evidence>
<reference evidence="7" key="1">
    <citation type="journal article" date="2020" name="Microorganisms">
        <title>Reliable Identification of Environmental Pseudomonas Isolates Using the rpoD Gene.</title>
        <authorList>
            <consortium name="The Broad Institute Genome Sequencing Platform"/>
            <person name="Girard L."/>
            <person name="Lood C."/>
            <person name="Rokni-Zadeh H."/>
            <person name="van Noort V."/>
            <person name="Lavigne R."/>
            <person name="De Mot R."/>
        </authorList>
    </citation>
    <scope>NUCLEOTIDE SEQUENCE</scope>
    <source>
        <strain evidence="7">BW13M1</strain>
    </source>
</reference>
<comment type="function">
    <text evidence="5">Regulatory protein of the TOL plasmid xyl operons. XylS activates the xylXYZLTEGFJQKIH operon required for the degradation of toluene, m-xylene and p-xylene.</text>
</comment>
<dbReference type="Gene3D" id="1.10.10.60">
    <property type="entry name" value="Homeodomain-like"/>
    <property type="match status" value="1"/>
</dbReference>
<keyword evidence="4" id="KW-0804">Transcription</keyword>
<keyword evidence="3" id="KW-0010">Activator</keyword>
<dbReference type="PROSITE" id="PS01124">
    <property type="entry name" value="HTH_ARAC_FAMILY_2"/>
    <property type="match status" value="1"/>
</dbReference>
<evidence type="ECO:0000256" key="3">
    <source>
        <dbReference type="ARBA" id="ARBA00023159"/>
    </source>
</evidence>
<accession>A0A923G778</accession>
<keyword evidence="2" id="KW-0238">DNA-binding</keyword>
<dbReference type="AlphaFoldDB" id="A0A923G778"/>
<dbReference type="SMART" id="SM00342">
    <property type="entry name" value="HTH_ARAC"/>
    <property type="match status" value="1"/>
</dbReference>
<evidence type="ECO:0000313" key="7">
    <source>
        <dbReference type="EMBL" id="MBC3445560.1"/>
    </source>
</evidence>
<comment type="caution">
    <text evidence="7">The sequence shown here is derived from an EMBL/GenBank/DDBJ whole genome shotgun (WGS) entry which is preliminary data.</text>
</comment>
<dbReference type="Pfam" id="PF12833">
    <property type="entry name" value="HTH_18"/>
    <property type="match status" value="1"/>
</dbReference>
<dbReference type="PANTHER" id="PTHR46796">
    <property type="entry name" value="HTH-TYPE TRANSCRIPTIONAL ACTIVATOR RHAS-RELATED"/>
    <property type="match status" value="1"/>
</dbReference>
<reference evidence="7" key="2">
    <citation type="submission" date="2020-07" db="EMBL/GenBank/DDBJ databases">
        <authorList>
            <person name="Lood C."/>
            <person name="Girard L."/>
        </authorList>
    </citation>
    <scope>NUCLEOTIDE SEQUENCE</scope>
    <source>
        <strain evidence="7">BW13M1</strain>
    </source>
</reference>
<evidence type="ECO:0000256" key="5">
    <source>
        <dbReference type="ARBA" id="ARBA00037345"/>
    </source>
</evidence>
<dbReference type="PANTHER" id="PTHR46796:SF6">
    <property type="entry name" value="ARAC SUBFAMILY"/>
    <property type="match status" value="1"/>
</dbReference>
<gene>
    <name evidence="7" type="ORF">HU751_07235</name>
</gene>
<dbReference type="GO" id="GO:0043565">
    <property type="term" value="F:sequence-specific DNA binding"/>
    <property type="evidence" value="ECO:0007669"/>
    <property type="project" value="InterPro"/>
</dbReference>
<dbReference type="SUPFAM" id="SSF46689">
    <property type="entry name" value="Homeodomain-like"/>
    <property type="match status" value="1"/>
</dbReference>